<accession>A0A0E0QNT7</accession>
<feature type="compositionally biased region" description="Low complexity" evidence="1">
    <location>
        <begin position="70"/>
        <end position="81"/>
    </location>
</feature>
<feature type="compositionally biased region" description="Basic and acidic residues" evidence="1">
    <location>
        <begin position="86"/>
        <end position="100"/>
    </location>
</feature>
<feature type="compositionally biased region" description="Pro residues" evidence="1">
    <location>
        <begin position="1"/>
        <end position="28"/>
    </location>
</feature>
<sequence>MRPPASTPSSPQIPPLSTPLPSRPPCLPPHTSLLLNAAAVAGGGGDERTPVFLRTCGLGGGGDERTRHWQQQADVASSAAATGEHGGGDERTRPRRDARLHQSTSPHLPPLCWRLCYAAAAVEPCMRVSFATVAKVTSGF</sequence>
<reference evidence="2" key="2">
    <citation type="submission" date="2015-06" db="UniProtKB">
        <authorList>
            <consortium name="EnsemblPlants"/>
        </authorList>
    </citation>
    <scope>IDENTIFICATION</scope>
</reference>
<dbReference type="HOGENOM" id="CLU_152848_0_0_1"/>
<protein>
    <submittedName>
        <fullName evidence="2">Uncharacterized protein</fullName>
    </submittedName>
</protein>
<evidence type="ECO:0000313" key="3">
    <source>
        <dbReference type="Proteomes" id="UP000008022"/>
    </source>
</evidence>
<organism evidence="2 3">
    <name type="scientific">Oryza rufipogon</name>
    <name type="common">Brownbeard rice</name>
    <name type="synonym">Asian wild rice</name>
    <dbReference type="NCBI Taxonomy" id="4529"/>
    <lineage>
        <taxon>Eukaryota</taxon>
        <taxon>Viridiplantae</taxon>
        <taxon>Streptophyta</taxon>
        <taxon>Embryophyta</taxon>
        <taxon>Tracheophyta</taxon>
        <taxon>Spermatophyta</taxon>
        <taxon>Magnoliopsida</taxon>
        <taxon>Liliopsida</taxon>
        <taxon>Poales</taxon>
        <taxon>Poaceae</taxon>
        <taxon>BOP clade</taxon>
        <taxon>Oryzoideae</taxon>
        <taxon>Oryzeae</taxon>
        <taxon>Oryzinae</taxon>
        <taxon>Oryza</taxon>
    </lineage>
</organism>
<dbReference type="Gramene" id="ORUFI09G03240.1">
    <property type="protein sequence ID" value="ORUFI09G03240.1"/>
    <property type="gene ID" value="ORUFI09G03240"/>
</dbReference>
<dbReference type="AlphaFoldDB" id="A0A0E0QNT7"/>
<evidence type="ECO:0000256" key="1">
    <source>
        <dbReference type="SAM" id="MobiDB-lite"/>
    </source>
</evidence>
<dbReference type="OMA" id="DERTRHW"/>
<proteinExistence type="predicted"/>
<reference evidence="3" key="1">
    <citation type="submission" date="2013-06" db="EMBL/GenBank/DDBJ databases">
        <authorList>
            <person name="Zhao Q."/>
        </authorList>
    </citation>
    <scope>NUCLEOTIDE SEQUENCE</scope>
    <source>
        <strain evidence="3">cv. W1943</strain>
    </source>
</reference>
<dbReference type="EnsemblPlants" id="ORUFI09G03240.1">
    <property type="protein sequence ID" value="ORUFI09G03240.1"/>
    <property type="gene ID" value="ORUFI09G03240"/>
</dbReference>
<name>A0A0E0QNT7_ORYRU</name>
<dbReference type="Proteomes" id="UP000008022">
    <property type="component" value="Unassembled WGS sequence"/>
</dbReference>
<feature type="region of interest" description="Disordered" evidence="1">
    <location>
        <begin position="1"/>
        <end position="29"/>
    </location>
</feature>
<keyword evidence="3" id="KW-1185">Reference proteome</keyword>
<evidence type="ECO:0000313" key="2">
    <source>
        <dbReference type="EnsemblPlants" id="ORUFI09G03240.1"/>
    </source>
</evidence>
<feature type="region of interest" description="Disordered" evidence="1">
    <location>
        <begin position="63"/>
        <end position="105"/>
    </location>
</feature>